<evidence type="ECO:0000313" key="3">
    <source>
        <dbReference type="EMBL" id="VVE51921.1"/>
    </source>
</evidence>
<protein>
    <recommendedName>
        <fullName evidence="2">Lysozyme inhibitor LprI-like N-terminal domain-containing protein</fullName>
    </recommendedName>
</protein>
<evidence type="ECO:0000259" key="2">
    <source>
        <dbReference type="Pfam" id="PF07007"/>
    </source>
</evidence>
<reference evidence="3 4" key="1">
    <citation type="submission" date="2019-08" db="EMBL/GenBank/DDBJ databases">
        <authorList>
            <person name="Peeters C."/>
        </authorList>
    </citation>
    <scope>NUCLEOTIDE SEQUENCE [LARGE SCALE GENOMIC DNA]</scope>
    <source>
        <strain evidence="3 4">LMG 31112</strain>
    </source>
</reference>
<keyword evidence="1" id="KW-0732">Signal</keyword>
<dbReference type="EMBL" id="CABPSM010000020">
    <property type="protein sequence ID" value="VVE51921.1"/>
    <property type="molecule type" value="Genomic_DNA"/>
</dbReference>
<evidence type="ECO:0000313" key="4">
    <source>
        <dbReference type="Proteomes" id="UP000343317"/>
    </source>
</evidence>
<dbReference type="Pfam" id="PF07007">
    <property type="entry name" value="LprI"/>
    <property type="match status" value="1"/>
</dbReference>
<dbReference type="AlphaFoldDB" id="A0A5E4YSZ7"/>
<feature type="domain" description="Lysozyme inhibitor LprI-like N-terminal" evidence="2">
    <location>
        <begin position="36"/>
        <end position="137"/>
    </location>
</feature>
<sequence>MKINAVHRVATGLVLVAIFTQVSVAAESAEALYAQCKAKQSMVQQRECYPVVERQSENELSAAEKKARADMVKLESVSEGSRAMHPVMAFDKAERAYRAFRDAERNRVLASYGSGNGGDLAANQATIEMNLARIKQLMGQ</sequence>
<feature type="signal peptide" evidence="1">
    <location>
        <begin position="1"/>
        <end position="25"/>
    </location>
</feature>
<dbReference type="RefSeq" id="WP_150623625.1">
    <property type="nucleotide sequence ID" value="NZ_CABPSM010000020.1"/>
</dbReference>
<dbReference type="Proteomes" id="UP000343317">
    <property type="component" value="Unassembled WGS sequence"/>
</dbReference>
<accession>A0A5E4YSZ7</accession>
<name>A0A5E4YSZ7_9BURK</name>
<evidence type="ECO:0000256" key="1">
    <source>
        <dbReference type="SAM" id="SignalP"/>
    </source>
</evidence>
<keyword evidence="4" id="KW-1185">Reference proteome</keyword>
<dbReference type="Gene3D" id="1.20.1270.180">
    <property type="match status" value="1"/>
</dbReference>
<organism evidence="3 4">
    <name type="scientific">Pandoraea horticolens</name>
    <dbReference type="NCBI Taxonomy" id="2508298"/>
    <lineage>
        <taxon>Bacteria</taxon>
        <taxon>Pseudomonadati</taxon>
        <taxon>Pseudomonadota</taxon>
        <taxon>Betaproteobacteria</taxon>
        <taxon>Burkholderiales</taxon>
        <taxon>Burkholderiaceae</taxon>
        <taxon>Pandoraea</taxon>
    </lineage>
</organism>
<proteinExistence type="predicted"/>
<feature type="chain" id="PRO_5022780850" description="Lysozyme inhibitor LprI-like N-terminal domain-containing protein" evidence="1">
    <location>
        <begin position="26"/>
        <end position="140"/>
    </location>
</feature>
<dbReference type="InterPro" id="IPR009739">
    <property type="entry name" value="LprI-like_N"/>
</dbReference>
<gene>
    <name evidence="3" type="ORF">PHO31112_04749</name>
</gene>